<dbReference type="GO" id="GO:0007165">
    <property type="term" value="P:signal transduction"/>
    <property type="evidence" value="ECO:0007669"/>
    <property type="project" value="InterPro"/>
</dbReference>
<dbReference type="Gramene" id="QL93p0092_0079:mrna">
    <property type="protein sequence ID" value="QL93p0092_0079:mrna"/>
    <property type="gene ID" value="QL93p0092_0079"/>
</dbReference>
<dbReference type="FunFam" id="3.40.50.10140:FF:000007">
    <property type="entry name" value="Disease resistance protein (TIR-NBS-LRR class)"/>
    <property type="match status" value="1"/>
</dbReference>
<evidence type="ECO:0000259" key="5">
    <source>
        <dbReference type="PROSITE" id="PS50104"/>
    </source>
</evidence>
<dbReference type="Pfam" id="PF00931">
    <property type="entry name" value="NB-ARC"/>
    <property type="match status" value="1"/>
</dbReference>
<dbReference type="GO" id="GO:0006952">
    <property type="term" value="P:defense response"/>
    <property type="evidence" value="ECO:0007669"/>
    <property type="project" value="UniProtKB-KW"/>
</dbReference>
<evidence type="ECO:0000256" key="4">
    <source>
        <dbReference type="ARBA" id="ARBA00023027"/>
    </source>
</evidence>
<evidence type="ECO:0000256" key="2">
    <source>
        <dbReference type="ARBA" id="ARBA00022737"/>
    </source>
</evidence>
<evidence type="ECO:0000313" key="6">
    <source>
        <dbReference type="EnsemblPlants" id="QL93p0092_0079:mrna"/>
    </source>
</evidence>
<reference evidence="6" key="1">
    <citation type="submission" date="2021-01" db="UniProtKB">
        <authorList>
            <consortium name="EnsemblPlants"/>
        </authorList>
    </citation>
    <scope>IDENTIFICATION</scope>
</reference>
<keyword evidence="7" id="KW-1185">Reference proteome</keyword>
<dbReference type="InterPro" id="IPR058192">
    <property type="entry name" value="WHD_ROQ1-like"/>
</dbReference>
<name>A0A7N2N7A2_QUELO</name>
<dbReference type="PROSITE" id="PS50104">
    <property type="entry name" value="TIR"/>
    <property type="match status" value="1"/>
</dbReference>
<dbReference type="SUPFAM" id="SSF52058">
    <property type="entry name" value="L domain-like"/>
    <property type="match status" value="2"/>
</dbReference>
<dbReference type="InterPro" id="IPR000157">
    <property type="entry name" value="TIR_dom"/>
</dbReference>
<keyword evidence="1" id="KW-0433">Leucine-rich repeat</keyword>
<dbReference type="PANTHER" id="PTHR11017">
    <property type="entry name" value="LEUCINE-RICH REPEAT-CONTAINING PROTEIN"/>
    <property type="match status" value="1"/>
</dbReference>
<evidence type="ECO:0000313" key="7">
    <source>
        <dbReference type="Proteomes" id="UP000594261"/>
    </source>
</evidence>
<dbReference type="Gene3D" id="3.80.10.10">
    <property type="entry name" value="Ribonuclease Inhibitor"/>
    <property type="match status" value="3"/>
</dbReference>
<dbReference type="EnsemblPlants" id="QL93p0092_0079:mrna">
    <property type="protein sequence ID" value="QL93p0092_0079:mrna"/>
    <property type="gene ID" value="QL93p0092_0079"/>
</dbReference>
<keyword evidence="3" id="KW-0611">Plant defense</keyword>
<dbReference type="GO" id="GO:0051707">
    <property type="term" value="P:response to other organism"/>
    <property type="evidence" value="ECO:0007669"/>
    <property type="project" value="UniProtKB-ARBA"/>
</dbReference>
<dbReference type="InterPro" id="IPR042197">
    <property type="entry name" value="Apaf_helical"/>
</dbReference>
<dbReference type="InterPro" id="IPR027417">
    <property type="entry name" value="P-loop_NTPase"/>
</dbReference>
<dbReference type="Pfam" id="PF01582">
    <property type="entry name" value="TIR"/>
    <property type="match status" value="1"/>
</dbReference>
<dbReference type="SUPFAM" id="SSF52200">
    <property type="entry name" value="Toll/Interleukin receptor TIR domain"/>
    <property type="match status" value="1"/>
</dbReference>
<dbReference type="InterPro" id="IPR035897">
    <property type="entry name" value="Toll_tir_struct_dom_sf"/>
</dbReference>
<keyword evidence="4" id="KW-0520">NAD</keyword>
<dbReference type="SUPFAM" id="SSF52540">
    <property type="entry name" value="P-loop containing nucleoside triphosphate hydrolases"/>
    <property type="match status" value="1"/>
</dbReference>
<dbReference type="Gene3D" id="3.40.50.300">
    <property type="entry name" value="P-loop containing nucleotide triphosphate hydrolases"/>
    <property type="match status" value="1"/>
</dbReference>
<sequence>MASSSSSCSSSIFSTSQWTYDAFLSVSGEDTRMHLFRDSMASSSSSCSSSIFSTSQWTYDVFLSFSGEDTRNTATDLIYFALKQKGIHTFKDDEKLEKGKAIESELFKAIKESRFAVVILSKNYTSSTWCLNELVEIIACEKMGMTILPIFYNVDPSDVRKQKGTCKSSSGIREVRKEKGSAQPRWSKKLGGLRTFAQPFDEYEKQFEEKVGTWRDALKHAANIAGYHVDNSPLSDVVKSIVPLISRNSSCTFSEVTEGLVEIDSRVVVELGSCLALGLDDDVRFIGIWAMGGMGKTTLARVAYKMVSKKFEACCIIYNVREKCETAGGLLSLQKYLISQISKETNLNIEDVYEGVHMIKKRLSYKRILLVLDDVDESNKLKMLVRKSNWFGPDNIIIITTRNKQLLKEFPVDEIYEVKSLNYKDALRLFCSNAFKREPIPNEYLELSKDFLEYAGGLPLALEVLGSSLFGKSIDEWKNALEMLKELKVSYDGLQESVQEIFKDIACFFNHEDRDHVVKMLNELGRYPLIGSSNLIDKSLLTISENNVLWMHDLVRDMCRNIVYQESPNEPGKRSRMWDHKDINHVLKKNTGIEEVQAIDFREAKDTSIYHEEKEACWGWVLSALPWEGLALLVTLREWIQRTLSSRDELVELRLPCSKIELLWRGMKIFENLKSINMDGSSNLIIAPNFNGVPNLEELVLARCSNLRKLHPSIGKLKKLKLLDLQKCPKLTSVPDKFEMESLVTLNLTYCLKVKKILEFVGNMKLLHKLLLEGTIIIELPSSIECLTGLNILILRDCKNLICLPNTICSLTSLNNIDLGRCSKFDKLPEDLGNITSLKKLDLSETAIEELPSSVEFFIGLTLLNLNFCKNCVLLPSTICSLKSLESIYLWRCSKFDKLPRDLGNITSLKELGLSRTAIKELPSSIEFLIGLTSLDLTDCKNFVLLPSTVCNLKSLEIMCLFRCPKFVNLPENFGNPKHLELLNFEGTAIEVLPSVRRLAALKILILKDCKNLVCLPSTICNLKRVQYLDLTGCSKIANLLENLGNMESLTHLLLGGTAIKELPFSTIHLKWVYIVSFKVCQLSSSSFTSMPTITSAGLIDLSDCNLSAIPSGIVRILSAIPSGIDCRTGILCDLSLRGNDFVFLPGSISQLSGLKRLYLDGCKSLRSLSNIRIPSKVDLICVNNCTSLERLPERPEPPNDFYWLSSAFYNKEFTVQCFNCFKLAYNIQNFSNMFQIMVCTFEGQIGKTCYIIPGREIPKCIEKVNVCDTSVVPYLSTYKIIKKVKIQLPECDEWRGIVLCVLFLPTERHYRSSLGQYIGVDGCQTSYSTYGQYRTWLNITSESHHLWLHSVSKSNFRLPKTPGCSIDKKGFHQDQVELEIVTGGFLEVEKIGFRFEDPHQNKRSP</sequence>
<dbReference type="Gene3D" id="3.40.50.10140">
    <property type="entry name" value="Toll/interleukin-1 receptor homology (TIR) domain"/>
    <property type="match status" value="1"/>
</dbReference>
<feature type="domain" description="TIR" evidence="5">
    <location>
        <begin position="57"/>
        <end position="221"/>
    </location>
</feature>
<organism evidence="6 7">
    <name type="scientific">Quercus lobata</name>
    <name type="common">Valley oak</name>
    <dbReference type="NCBI Taxonomy" id="97700"/>
    <lineage>
        <taxon>Eukaryota</taxon>
        <taxon>Viridiplantae</taxon>
        <taxon>Streptophyta</taxon>
        <taxon>Embryophyta</taxon>
        <taxon>Tracheophyta</taxon>
        <taxon>Spermatophyta</taxon>
        <taxon>Magnoliopsida</taxon>
        <taxon>eudicotyledons</taxon>
        <taxon>Gunneridae</taxon>
        <taxon>Pentapetalae</taxon>
        <taxon>rosids</taxon>
        <taxon>fabids</taxon>
        <taxon>Fagales</taxon>
        <taxon>Fagaceae</taxon>
        <taxon>Quercus</taxon>
    </lineage>
</organism>
<dbReference type="InterPro" id="IPR044974">
    <property type="entry name" value="Disease_R_plants"/>
</dbReference>
<dbReference type="GO" id="GO:0043531">
    <property type="term" value="F:ADP binding"/>
    <property type="evidence" value="ECO:0007669"/>
    <property type="project" value="InterPro"/>
</dbReference>
<dbReference type="Pfam" id="PF23282">
    <property type="entry name" value="WHD_ROQ1"/>
    <property type="match status" value="1"/>
</dbReference>
<accession>A0A7N2N7A2</accession>
<dbReference type="Pfam" id="PF23598">
    <property type="entry name" value="LRR_14"/>
    <property type="match status" value="1"/>
</dbReference>
<proteinExistence type="predicted"/>
<dbReference type="PANTHER" id="PTHR11017:SF559">
    <property type="entry name" value="DISEASE RESISTANCE PROTEIN CHL1"/>
    <property type="match status" value="1"/>
</dbReference>
<dbReference type="InterPro" id="IPR032675">
    <property type="entry name" value="LRR_dom_sf"/>
</dbReference>
<protein>
    <recommendedName>
        <fullName evidence="5">TIR domain-containing protein</fullName>
    </recommendedName>
</protein>
<dbReference type="Gene3D" id="1.10.8.430">
    <property type="entry name" value="Helical domain of apoptotic protease-activating factors"/>
    <property type="match status" value="1"/>
</dbReference>
<dbReference type="SMART" id="SM00255">
    <property type="entry name" value="TIR"/>
    <property type="match status" value="1"/>
</dbReference>
<dbReference type="InterPro" id="IPR002182">
    <property type="entry name" value="NB-ARC"/>
</dbReference>
<evidence type="ECO:0000256" key="1">
    <source>
        <dbReference type="ARBA" id="ARBA00022614"/>
    </source>
</evidence>
<dbReference type="PRINTS" id="PR00364">
    <property type="entry name" value="DISEASERSIST"/>
</dbReference>
<dbReference type="Proteomes" id="UP000594261">
    <property type="component" value="Unassembled WGS sequence"/>
</dbReference>
<evidence type="ECO:0000256" key="3">
    <source>
        <dbReference type="ARBA" id="ARBA00022821"/>
    </source>
</evidence>
<dbReference type="InterPro" id="IPR055414">
    <property type="entry name" value="LRR_R13L4/SHOC2-like"/>
</dbReference>
<dbReference type="InParanoid" id="A0A7N2N7A2"/>
<keyword evidence="2" id="KW-0677">Repeat</keyword>